<sequence length="62" mass="6823">MAPGPAELLVFFAMHGIFGLFEVMLTFSQPGCSPDWSSVNMEQTWIVCLGESLSFLSLLKNP</sequence>
<evidence type="ECO:0000256" key="1">
    <source>
        <dbReference type="SAM" id="Phobius"/>
    </source>
</evidence>
<evidence type="ECO:0000313" key="3">
    <source>
        <dbReference type="MGI" id="MGI:1933388"/>
    </source>
</evidence>
<keyword evidence="1" id="KW-0472">Membrane</keyword>
<name>Q3UQ98_MOUSE</name>
<reference evidence="2" key="4">
    <citation type="journal article" date="2001" name="Nature">
        <title>Functional annotation of a full-length mouse cDNA collection.</title>
        <authorList>
            <consortium name="The RIKEN Genome Exploration Research Group Phase II Team and the FANTOM Consortium"/>
        </authorList>
    </citation>
    <scope>NUCLEOTIDE SEQUENCE</scope>
    <source>
        <strain evidence="2">C57BL/6J</strain>
        <tissue evidence="2">Mammary gland</tissue>
    </source>
</reference>
<dbReference type="EMBL" id="AK142645">
    <property type="protein sequence ID" value="BAE25144.1"/>
    <property type="molecule type" value="mRNA"/>
</dbReference>
<reference evidence="2" key="7">
    <citation type="journal article" date="2005" name="Science">
        <title>The Transcriptional Landscape of the Mammalian Genome.</title>
        <authorList>
            <consortium name="The FANTOM Consortium"/>
            <consortium name="Riken Genome Exploration Research Group and Genome Science Group (Genome Network Project Core Group)"/>
        </authorList>
    </citation>
    <scope>NUCLEOTIDE SEQUENCE</scope>
    <source>
        <strain evidence="2">C57BL/6J</strain>
        <tissue evidence="2">Mammary gland</tissue>
    </source>
</reference>
<gene>
    <name evidence="3" type="primary">Bicc1</name>
</gene>
<reference evidence="2" key="6">
    <citation type="submission" date="2004-03" db="EMBL/GenBank/DDBJ databases">
        <authorList>
            <person name="Arakawa T."/>
            <person name="Carninci P."/>
            <person name="Fukuda S."/>
            <person name="Hashizume W."/>
            <person name="Hayashida K."/>
            <person name="Hori F."/>
            <person name="Iida J."/>
            <person name="Imamura K."/>
            <person name="Imotani K."/>
            <person name="Itoh M."/>
            <person name="Kanagawa S."/>
            <person name="Kawai J."/>
            <person name="Kojima M."/>
            <person name="Konno H."/>
            <person name="Murata M."/>
            <person name="Nakamura M."/>
            <person name="Ninomiya N."/>
            <person name="Nishiyori H."/>
            <person name="Nomura K."/>
            <person name="Ohno M."/>
            <person name="Sakazume N."/>
            <person name="Sano H."/>
            <person name="Sasaki D."/>
            <person name="Shibata K."/>
            <person name="Shiraki T."/>
            <person name="Tagami M."/>
            <person name="Tagami Y."/>
            <person name="Waki K."/>
            <person name="Watahiki A."/>
            <person name="Muramatsu M."/>
            <person name="Hayashizaki Y."/>
        </authorList>
    </citation>
    <scope>NUCLEOTIDE SEQUENCE</scope>
    <source>
        <strain evidence="2">C57BL/6J</strain>
        <tissue evidence="2">Mammary gland</tissue>
    </source>
</reference>
<evidence type="ECO:0000313" key="2">
    <source>
        <dbReference type="EMBL" id="BAE25144.1"/>
    </source>
</evidence>
<accession>Q3UQ98</accession>
<reference evidence="2" key="8">
    <citation type="journal article" date="2005" name="Science">
        <title>Antisense Transcription in the Mammalian Transcriptome.</title>
        <authorList>
            <consortium name="RIKEN Genome Exploration Research Group and Genome Science Group (Genome Network Project Core Group) and the FANTOM Consortium"/>
        </authorList>
    </citation>
    <scope>NUCLEOTIDE SEQUENCE</scope>
    <source>
        <strain evidence="2">C57BL/6J</strain>
        <tissue evidence="2">Mammary gland</tissue>
    </source>
</reference>
<organism evidence="2">
    <name type="scientific">Mus musculus</name>
    <name type="common">Mouse</name>
    <dbReference type="NCBI Taxonomy" id="10090"/>
    <lineage>
        <taxon>Eukaryota</taxon>
        <taxon>Metazoa</taxon>
        <taxon>Chordata</taxon>
        <taxon>Craniata</taxon>
        <taxon>Vertebrata</taxon>
        <taxon>Euteleostomi</taxon>
        <taxon>Mammalia</taxon>
        <taxon>Eutheria</taxon>
        <taxon>Euarchontoglires</taxon>
        <taxon>Glires</taxon>
        <taxon>Rodentia</taxon>
        <taxon>Myomorpha</taxon>
        <taxon>Muroidea</taxon>
        <taxon>Muridae</taxon>
        <taxon>Murinae</taxon>
        <taxon>Mus</taxon>
        <taxon>Mus</taxon>
    </lineage>
</organism>
<reference evidence="2" key="1">
    <citation type="journal article" date="1999" name="Methods Enzymol.">
        <title>High-efficiency full-length cDNA cloning.</title>
        <authorList>
            <person name="Carninci P."/>
            <person name="Hayashizaki Y."/>
        </authorList>
    </citation>
    <scope>NUCLEOTIDE SEQUENCE</scope>
    <source>
        <strain evidence="2">C57BL/6J</strain>
        <tissue evidence="2">Mammary gland</tissue>
    </source>
</reference>
<dbReference type="MGI" id="MGI:1933388">
    <property type="gene designation" value="Bicc1"/>
</dbReference>
<dbReference type="AGR" id="MGI:1933388"/>
<dbReference type="AlphaFoldDB" id="Q3UQ98"/>
<reference evidence="2" key="3">
    <citation type="journal article" date="2000" name="Genome Res.">
        <title>RIKEN integrated sequence analysis (RISA) system--384-format sequencing pipeline with 384 multicapillary sequencer.</title>
        <authorList>
            <person name="Shibata K."/>
            <person name="Itoh M."/>
            <person name="Aizawa K."/>
            <person name="Nagaoka S."/>
            <person name="Sasaki N."/>
            <person name="Carninci P."/>
            <person name="Konno H."/>
            <person name="Akiyama J."/>
            <person name="Nishi K."/>
            <person name="Kitsunai T."/>
            <person name="Tashiro H."/>
            <person name="Itoh M."/>
            <person name="Sumi N."/>
            <person name="Ishii Y."/>
            <person name="Nakamura S."/>
            <person name="Hazama M."/>
            <person name="Nishine T."/>
            <person name="Harada A."/>
            <person name="Yamamoto R."/>
            <person name="Matsumoto H."/>
            <person name="Sakaguchi S."/>
            <person name="Ikegami T."/>
            <person name="Kashiwagi K."/>
            <person name="Fujiwake S."/>
            <person name="Inoue K."/>
            <person name="Togawa Y."/>
            <person name="Izawa M."/>
            <person name="Ohara E."/>
            <person name="Watahiki M."/>
            <person name="Yoneda Y."/>
            <person name="Ishikawa T."/>
            <person name="Ozawa K."/>
            <person name="Tanaka T."/>
            <person name="Matsuura S."/>
            <person name="Kawai J."/>
            <person name="Okazaki Y."/>
            <person name="Muramatsu M."/>
            <person name="Inoue Y."/>
            <person name="Kira A."/>
            <person name="Hayashizaki Y."/>
        </authorList>
    </citation>
    <scope>NUCLEOTIDE SEQUENCE</scope>
    <source>
        <strain evidence="2">C57BL/6J</strain>
        <tissue evidence="2">Mammary gland</tissue>
    </source>
</reference>
<reference evidence="2" key="5">
    <citation type="journal article" date="2002" name="Nature">
        <title>Analysis of the mouse transcriptome based on functional annotation of 60,770 full-length cDNAs.</title>
        <authorList>
            <consortium name="The FANTOM Consortium and the RIKEN Genome Exploration Research Group Phase I and II Team"/>
        </authorList>
    </citation>
    <scope>NUCLEOTIDE SEQUENCE</scope>
    <source>
        <strain evidence="2">C57BL/6J</strain>
        <tissue evidence="2">Mammary gland</tissue>
    </source>
</reference>
<reference evidence="2" key="2">
    <citation type="journal article" date="2000" name="Genome Res.">
        <title>Normalization and subtraction of cap-trapper-selected cDNAs to prepare full-length cDNA libraries for rapid discovery of new genes.</title>
        <authorList>
            <person name="Carninci P."/>
            <person name="Shibata Y."/>
            <person name="Hayatsu N."/>
            <person name="Sugahara Y."/>
            <person name="Shibata K."/>
            <person name="Itoh M."/>
            <person name="Konno H."/>
            <person name="Okazaki Y."/>
            <person name="Muramatsu M."/>
            <person name="Hayashizaki Y."/>
        </authorList>
    </citation>
    <scope>NUCLEOTIDE SEQUENCE</scope>
    <source>
        <strain evidence="2">C57BL/6J</strain>
        <tissue evidence="2">Mammary gland</tissue>
    </source>
</reference>
<protein>
    <submittedName>
        <fullName evidence="2">Uncharacterized protein</fullName>
    </submittedName>
</protein>
<feature type="transmembrane region" description="Helical" evidence="1">
    <location>
        <begin position="6"/>
        <end position="27"/>
    </location>
</feature>
<proteinExistence type="evidence at transcript level"/>
<keyword evidence="1" id="KW-1133">Transmembrane helix</keyword>
<keyword evidence="1" id="KW-0812">Transmembrane</keyword>